<dbReference type="InterPro" id="IPR036047">
    <property type="entry name" value="F-box-like_dom_sf"/>
</dbReference>
<evidence type="ECO:0000313" key="2">
    <source>
        <dbReference type="EMBL" id="OEL17892.1"/>
    </source>
</evidence>
<dbReference type="InterPro" id="IPR001810">
    <property type="entry name" value="F-box_dom"/>
</dbReference>
<dbReference type="Proteomes" id="UP000095767">
    <property type="component" value="Unassembled WGS sequence"/>
</dbReference>
<accession>A0A1E5UY95</accession>
<organism evidence="2 3">
    <name type="scientific">Dichanthelium oligosanthes</name>
    <dbReference type="NCBI Taxonomy" id="888268"/>
    <lineage>
        <taxon>Eukaryota</taxon>
        <taxon>Viridiplantae</taxon>
        <taxon>Streptophyta</taxon>
        <taxon>Embryophyta</taxon>
        <taxon>Tracheophyta</taxon>
        <taxon>Spermatophyta</taxon>
        <taxon>Magnoliopsida</taxon>
        <taxon>Liliopsida</taxon>
        <taxon>Poales</taxon>
        <taxon>Poaceae</taxon>
        <taxon>PACMAD clade</taxon>
        <taxon>Panicoideae</taxon>
        <taxon>Panicodae</taxon>
        <taxon>Paniceae</taxon>
        <taxon>Dichantheliinae</taxon>
        <taxon>Dichanthelium</taxon>
    </lineage>
</organism>
<dbReference type="Pfam" id="PF00646">
    <property type="entry name" value="F-box"/>
    <property type="match status" value="1"/>
</dbReference>
<dbReference type="AlphaFoldDB" id="A0A1E5UY95"/>
<dbReference type="SUPFAM" id="SSF81383">
    <property type="entry name" value="F-box domain"/>
    <property type="match status" value="1"/>
</dbReference>
<evidence type="ECO:0000313" key="3">
    <source>
        <dbReference type="Proteomes" id="UP000095767"/>
    </source>
</evidence>
<dbReference type="EMBL" id="LWDX02058339">
    <property type="protein sequence ID" value="OEL17892.1"/>
    <property type="molecule type" value="Genomic_DNA"/>
</dbReference>
<name>A0A1E5UY95_9POAL</name>
<feature type="domain" description="F-box" evidence="1">
    <location>
        <begin position="3"/>
        <end position="44"/>
    </location>
</feature>
<protein>
    <recommendedName>
        <fullName evidence="1">F-box domain-containing protein</fullName>
    </recommendedName>
</protein>
<evidence type="ECO:0000259" key="1">
    <source>
        <dbReference type="Pfam" id="PF00646"/>
    </source>
</evidence>
<comment type="caution">
    <text evidence="2">The sequence shown here is derived from an EMBL/GenBank/DDBJ whole genome shotgun (WGS) entry which is preliminary data.</text>
</comment>
<sequence length="346" mass="38676">MPELFDELIEEILLRLPPYKPECIIRCSAVCKPWRRLLTGPAFLRRYRAFQGTPPLLGALINLELPRYRVAARFVRTTSFRPRSPDHHGWCAHDSRHGRVLFHAPDPDPAVWDPVTGARWEVPLPPAPFWYWTTSVLCAAAGGGGGCDHLDCHGRPFLVAFLGTTRDDGLTFVCVYSSEAAVWGDATYAEANHPNGDALDDMDMRPSALVSNTIYFISSQSKAIVEHHLGRRQLAFIDPPFAAKGYAFIMRAVGGGLGFAGVSGTCLHLWSRWNRGMDATQSHRAQHTALSSLLHLSWPRHLILTYIWGGWLRGGPRRHLHQDTCWDLRDSPRVSPCQEGVQLGKS</sequence>
<dbReference type="PANTHER" id="PTHR32133:SF366">
    <property type="entry name" value="OS07G0122900 PROTEIN"/>
    <property type="match status" value="1"/>
</dbReference>
<reference evidence="2 3" key="1">
    <citation type="submission" date="2016-09" db="EMBL/GenBank/DDBJ databases">
        <title>The draft genome of Dichanthelium oligosanthes: A C3 panicoid grass species.</title>
        <authorList>
            <person name="Studer A.J."/>
            <person name="Schnable J.C."/>
            <person name="Brutnell T.P."/>
        </authorList>
    </citation>
    <scope>NUCLEOTIDE SEQUENCE [LARGE SCALE GENOMIC DNA]</scope>
    <source>
        <strain evidence="3">cv. Kellogg 1175</strain>
        <tissue evidence="2">Leaf</tissue>
    </source>
</reference>
<proteinExistence type="predicted"/>
<dbReference type="Gene3D" id="1.20.1280.50">
    <property type="match status" value="1"/>
</dbReference>
<gene>
    <name evidence="2" type="ORF">BAE44_0021087</name>
</gene>
<dbReference type="PANTHER" id="PTHR32133">
    <property type="entry name" value="OS07G0120400 PROTEIN"/>
    <property type="match status" value="1"/>
</dbReference>
<keyword evidence="3" id="KW-1185">Reference proteome</keyword>
<dbReference type="OrthoDB" id="625451at2759"/>